<comment type="caution">
    <text evidence="4">The sequence shown here is derived from an EMBL/GenBank/DDBJ whole genome shotgun (WGS) entry which is preliminary data.</text>
</comment>
<dbReference type="InterPro" id="IPR027385">
    <property type="entry name" value="Beta-barrel_OMP"/>
</dbReference>
<evidence type="ECO:0000256" key="1">
    <source>
        <dbReference type="ARBA" id="ARBA00022729"/>
    </source>
</evidence>
<dbReference type="RefSeq" id="WP_065199317.1">
    <property type="nucleotide sequence ID" value="NZ_LYVJ01000007.1"/>
</dbReference>
<feature type="chain" id="PRO_5008353596" description="Outer membrane protein beta-barrel domain-containing protein" evidence="2">
    <location>
        <begin position="21"/>
        <end position="208"/>
    </location>
</feature>
<dbReference type="InterPro" id="IPR011250">
    <property type="entry name" value="OMP/PagP_B-barrel"/>
</dbReference>
<sequence length="208" mass="22683">MRKTLLVTALLALSPLTAVAAPKAPSYTYVEAGWTQVQVNDDLLDDPKLDGGYIRGSYAIGLQAYVFGAWSKVSKSYGLQDGSLKLELDQPELGIGYRLPMSDRVDFTADIAWVRQNAEARLKQRGFDDVREKDHFNAGRATLGLRAMPTSNTEVWLKGGYLDGSDMDGSWVGVVGGQVKFTPTWGLVGEVQVIEDVTQFSAGVRASF</sequence>
<evidence type="ECO:0000313" key="4">
    <source>
        <dbReference type="EMBL" id="OBU66885.1"/>
    </source>
</evidence>
<feature type="signal peptide" evidence="2">
    <location>
        <begin position="1"/>
        <end position="20"/>
    </location>
</feature>
<dbReference type="AlphaFoldDB" id="A0A1A6XVZ7"/>
<keyword evidence="1 2" id="KW-0732">Signal</keyword>
<reference evidence="4 5" key="1">
    <citation type="submission" date="2016-05" db="EMBL/GenBank/DDBJ databases">
        <title>Draft Genome Sequences of Stenotrophomonas maltophilia Strains Sm32COP, Sm41DVV, Sm46PAILV, SmF3, SmF22, SmSOFb1 and SmCVFa1, Isolated from Different Manures, in France.</title>
        <authorList>
            <person name="Nazaret S."/>
            <person name="Bodilis J."/>
        </authorList>
    </citation>
    <scope>NUCLEOTIDE SEQUENCE [LARGE SCALE GENOMIC DNA]</scope>
    <source>
        <strain evidence="4 5">Sm46PAILV</strain>
    </source>
</reference>
<evidence type="ECO:0000313" key="5">
    <source>
        <dbReference type="Proteomes" id="UP000092256"/>
    </source>
</evidence>
<dbReference type="Pfam" id="PF13505">
    <property type="entry name" value="OMP_b-brl"/>
    <property type="match status" value="1"/>
</dbReference>
<feature type="domain" description="Outer membrane protein beta-barrel" evidence="3">
    <location>
        <begin position="10"/>
        <end position="194"/>
    </location>
</feature>
<protein>
    <recommendedName>
        <fullName evidence="3">Outer membrane protein beta-barrel domain-containing protein</fullName>
    </recommendedName>
</protein>
<dbReference type="OrthoDB" id="6048657at2"/>
<gene>
    <name evidence="4" type="ORF">A9K58_10540</name>
</gene>
<dbReference type="EMBL" id="LYVJ01000007">
    <property type="protein sequence ID" value="OBU66885.1"/>
    <property type="molecule type" value="Genomic_DNA"/>
</dbReference>
<name>A0A1A6XVZ7_STEMA</name>
<proteinExistence type="predicted"/>
<dbReference type="Proteomes" id="UP000092256">
    <property type="component" value="Unassembled WGS sequence"/>
</dbReference>
<organism evidence="4 5">
    <name type="scientific">Stenotrophomonas maltophilia</name>
    <name type="common">Pseudomonas maltophilia</name>
    <name type="synonym">Xanthomonas maltophilia</name>
    <dbReference type="NCBI Taxonomy" id="40324"/>
    <lineage>
        <taxon>Bacteria</taxon>
        <taxon>Pseudomonadati</taxon>
        <taxon>Pseudomonadota</taxon>
        <taxon>Gammaproteobacteria</taxon>
        <taxon>Lysobacterales</taxon>
        <taxon>Lysobacteraceae</taxon>
        <taxon>Stenotrophomonas</taxon>
        <taxon>Stenotrophomonas maltophilia group</taxon>
    </lineage>
</organism>
<evidence type="ECO:0000259" key="3">
    <source>
        <dbReference type="Pfam" id="PF13505"/>
    </source>
</evidence>
<accession>A0A1A6XVZ7</accession>
<evidence type="ECO:0000256" key="2">
    <source>
        <dbReference type="SAM" id="SignalP"/>
    </source>
</evidence>
<dbReference type="SUPFAM" id="SSF56925">
    <property type="entry name" value="OMPA-like"/>
    <property type="match status" value="1"/>
</dbReference>